<feature type="coiled-coil region" evidence="1">
    <location>
        <begin position="20"/>
        <end position="47"/>
    </location>
</feature>
<evidence type="ECO:0000256" key="1">
    <source>
        <dbReference type="SAM" id="Coils"/>
    </source>
</evidence>
<evidence type="ECO:0000313" key="2">
    <source>
        <dbReference type="EMBL" id="KAJ8894699.1"/>
    </source>
</evidence>
<keyword evidence="1" id="KW-0175">Coiled coil</keyword>
<dbReference type="EMBL" id="JARBHB010000001">
    <property type="protein sequence ID" value="KAJ8894699.1"/>
    <property type="molecule type" value="Genomic_DNA"/>
</dbReference>
<accession>A0ABQ9IEM5</accession>
<gene>
    <name evidence="2" type="ORF">PR048_000006</name>
</gene>
<protein>
    <submittedName>
        <fullName evidence="2">Uncharacterized protein</fullName>
    </submittedName>
</protein>
<organism evidence="2 3">
    <name type="scientific">Dryococelus australis</name>
    <dbReference type="NCBI Taxonomy" id="614101"/>
    <lineage>
        <taxon>Eukaryota</taxon>
        <taxon>Metazoa</taxon>
        <taxon>Ecdysozoa</taxon>
        <taxon>Arthropoda</taxon>
        <taxon>Hexapoda</taxon>
        <taxon>Insecta</taxon>
        <taxon>Pterygota</taxon>
        <taxon>Neoptera</taxon>
        <taxon>Polyneoptera</taxon>
        <taxon>Phasmatodea</taxon>
        <taxon>Verophasmatodea</taxon>
        <taxon>Anareolatae</taxon>
        <taxon>Phasmatidae</taxon>
        <taxon>Eurycanthinae</taxon>
        <taxon>Dryococelus</taxon>
    </lineage>
</organism>
<dbReference type="Proteomes" id="UP001159363">
    <property type="component" value="Chromosome 1"/>
</dbReference>
<sequence length="180" mass="21108">MNKECINQVQVQDISIILRIHFLENEMKLLQMRVSYLEEEIKQKNTRIYAKQIERLIFKNQKQIWCEDDDIDAALTLRSICGIMLVYHYLDYLLFENGLATQSVYLASKTNYFHGSLLLSSRERLAVLSFDEIIDSRMCYDQREDRIMALIPTRLFKVIKEVEEAGFNVVAIVSDMGGRN</sequence>
<reference evidence="2 3" key="1">
    <citation type="submission" date="2023-02" db="EMBL/GenBank/DDBJ databases">
        <title>LHISI_Scaffold_Assembly.</title>
        <authorList>
            <person name="Stuart O.P."/>
            <person name="Cleave R."/>
            <person name="Magrath M.J.L."/>
            <person name="Mikheyev A.S."/>
        </authorList>
    </citation>
    <scope>NUCLEOTIDE SEQUENCE [LARGE SCALE GENOMIC DNA]</scope>
    <source>
        <strain evidence="2">Daus_M_001</strain>
        <tissue evidence="2">Leg muscle</tissue>
    </source>
</reference>
<proteinExistence type="predicted"/>
<keyword evidence="3" id="KW-1185">Reference proteome</keyword>
<evidence type="ECO:0000313" key="3">
    <source>
        <dbReference type="Proteomes" id="UP001159363"/>
    </source>
</evidence>
<comment type="caution">
    <text evidence="2">The sequence shown here is derived from an EMBL/GenBank/DDBJ whole genome shotgun (WGS) entry which is preliminary data.</text>
</comment>
<name>A0ABQ9IEM5_9NEOP</name>